<dbReference type="InterPro" id="IPR007048">
    <property type="entry name" value="IraD/Gp25-like"/>
</dbReference>
<dbReference type="PANTHER" id="PTHR38595">
    <property type="entry name" value="CYTOPLASMIC PROTEIN-RELATED"/>
    <property type="match status" value="1"/>
</dbReference>
<sequence length="187" mass="20258">MTEPFFLREPLDSAAPRRGPRFDAQPMLLDRLTAQRSPASSGPAERCAPPHTALRTALRESILRDLGWLMNSVPLGAIDNLDAHPHVRRSVVNFGMNTLSGSCVPANGWSQIEGAIRDAITLFEPRILADSIEVRCPAGPNAARPGNTLPLEISGQLWAGDVPQAFVLRSQVELENGRITLHSQGIA</sequence>
<protein>
    <submittedName>
        <fullName evidence="3">Type VI secretion system protein ImpF</fullName>
    </submittedName>
</protein>
<dbReference type="Pfam" id="PF04965">
    <property type="entry name" value="GPW_gp25"/>
    <property type="match status" value="1"/>
</dbReference>
<name>A0A329BHK6_9BURK</name>
<accession>A0A329BHK6</accession>
<dbReference type="RefSeq" id="WP_167444633.1">
    <property type="nucleotide sequence ID" value="NZ_CADFFP010000029.1"/>
</dbReference>
<comment type="caution">
    <text evidence="3">The sequence shown here is derived from an EMBL/GenBank/DDBJ whole genome shotgun (WGS) entry which is preliminary data.</text>
</comment>
<feature type="domain" description="IraD/Gp25-like" evidence="2">
    <location>
        <begin position="57"/>
        <end position="159"/>
    </location>
</feature>
<proteinExistence type="predicted"/>
<evidence type="ECO:0000259" key="2">
    <source>
        <dbReference type="Pfam" id="PF04965"/>
    </source>
</evidence>
<gene>
    <name evidence="3" type="ORF">BX591_12739</name>
</gene>
<dbReference type="SUPFAM" id="SSF160719">
    <property type="entry name" value="gpW/gp25-like"/>
    <property type="match status" value="1"/>
</dbReference>
<dbReference type="InterPro" id="IPR053176">
    <property type="entry name" value="T6SS_TssE1-like"/>
</dbReference>
<feature type="region of interest" description="Disordered" evidence="1">
    <location>
        <begin position="1"/>
        <end position="22"/>
    </location>
</feature>
<reference evidence="3 4" key="1">
    <citation type="submission" date="2018-06" db="EMBL/GenBank/DDBJ databases">
        <title>Genomic Encyclopedia of Type Strains, Phase III (KMG-III): the genomes of soil and plant-associated and newly described type strains.</title>
        <authorList>
            <person name="Whitman W."/>
        </authorList>
    </citation>
    <scope>NUCLEOTIDE SEQUENCE [LARGE SCALE GENOMIC DNA]</scope>
    <source>
        <strain evidence="3 4">LMG 23644</strain>
    </source>
</reference>
<organism evidence="3 4">
    <name type="scientific">Paraburkholderia bryophila</name>
    <dbReference type="NCBI Taxonomy" id="420952"/>
    <lineage>
        <taxon>Bacteria</taxon>
        <taxon>Pseudomonadati</taxon>
        <taxon>Pseudomonadota</taxon>
        <taxon>Betaproteobacteria</taxon>
        <taxon>Burkholderiales</taxon>
        <taxon>Burkholderiaceae</taxon>
        <taxon>Paraburkholderia</taxon>
    </lineage>
</organism>
<evidence type="ECO:0000256" key="1">
    <source>
        <dbReference type="SAM" id="MobiDB-lite"/>
    </source>
</evidence>
<dbReference type="PANTHER" id="PTHR38595:SF1">
    <property type="entry name" value="TYPE VI SECRETION SYSTEM COMPONENT TSSE1"/>
    <property type="match status" value="1"/>
</dbReference>
<evidence type="ECO:0000313" key="4">
    <source>
        <dbReference type="Proteomes" id="UP000248918"/>
    </source>
</evidence>
<evidence type="ECO:0000313" key="3">
    <source>
        <dbReference type="EMBL" id="RAS21698.1"/>
    </source>
</evidence>
<dbReference type="EMBL" id="QLTK01000027">
    <property type="protein sequence ID" value="RAS21698.1"/>
    <property type="molecule type" value="Genomic_DNA"/>
</dbReference>
<dbReference type="AlphaFoldDB" id="A0A329BHK6"/>
<dbReference type="Proteomes" id="UP000248918">
    <property type="component" value="Unassembled WGS sequence"/>
</dbReference>